<keyword evidence="4" id="KW-1185">Reference proteome</keyword>
<dbReference type="Proteomes" id="UP000270094">
    <property type="component" value="Unassembled WGS sequence"/>
</dbReference>
<dbReference type="OrthoDB" id="5851445at2759"/>
<feature type="region of interest" description="Disordered" evidence="1">
    <location>
        <begin position="96"/>
        <end position="118"/>
    </location>
</feature>
<name>A0A3P7L8J3_STRVU</name>
<evidence type="ECO:0000256" key="1">
    <source>
        <dbReference type="SAM" id="MobiDB-lite"/>
    </source>
</evidence>
<dbReference type="EMBL" id="UYYB01095442">
    <property type="protein sequence ID" value="VDM75518.1"/>
    <property type="molecule type" value="Genomic_DNA"/>
</dbReference>
<keyword evidence="2" id="KW-0472">Membrane</keyword>
<sequence length="118" mass="13507">MIFTRAFFPLAYNLSAYIQVGGYHGDTMVKCLTTHLSVFSVGLFDANVDTDFTYEYIADHREEHIAATMIVIVMTVHMLIVMLFAINYEMIEGDKLYPDGKRKNKDMDRAEELKGTPE</sequence>
<feature type="transmembrane region" description="Helical" evidence="2">
    <location>
        <begin position="65"/>
        <end position="86"/>
    </location>
</feature>
<keyword evidence="2" id="KW-0812">Transmembrane</keyword>
<evidence type="ECO:0000313" key="3">
    <source>
        <dbReference type="EMBL" id="VDM75518.1"/>
    </source>
</evidence>
<gene>
    <name evidence="3" type="ORF">SVUK_LOCUS10516</name>
</gene>
<reference evidence="3 4" key="1">
    <citation type="submission" date="2018-11" db="EMBL/GenBank/DDBJ databases">
        <authorList>
            <consortium name="Pathogen Informatics"/>
        </authorList>
    </citation>
    <scope>NUCLEOTIDE SEQUENCE [LARGE SCALE GENOMIC DNA]</scope>
</reference>
<evidence type="ECO:0000313" key="4">
    <source>
        <dbReference type="Proteomes" id="UP000270094"/>
    </source>
</evidence>
<dbReference type="AlphaFoldDB" id="A0A3P7L8J3"/>
<keyword evidence="2" id="KW-1133">Transmembrane helix</keyword>
<proteinExistence type="predicted"/>
<accession>A0A3P7L8J3</accession>
<organism evidence="3 4">
    <name type="scientific">Strongylus vulgaris</name>
    <name type="common">Blood worm</name>
    <dbReference type="NCBI Taxonomy" id="40348"/>
    <lineage>
        <taxon>Eukaryota</taxon>
        <taxon>Metazoa</taxon>
        <taxon>Ecdysozoa</taxon>
        <taxon>Nematoda</taxon>
        <taxon>Chromadorea</taxon>
        <taxon>Rhabditida</taxon>
        <taxon>Rhabditina</taxon>
        <taxon>Rhabditomorpha</taxon>
        <taxon>Strongyloidea</taxon>
        <taxon>Strongylidae</taxon>
        <taxon>Strongylus</taxon>
    </lineage>
</organism>
<protein>
    <submittedName>
        <fullName evidence="3">Uncharacterized protein</fullName>
    </submittedName>
</protein>
<evidence type="ECO:0000256" key="2">
    <source>
        <dbReference type="SAM" id="Phobius"/>
    </source>
</evidence>